<gene>
    <name evidence="1" type="ordered locus">Ccel_1043</name>
</gene>
<dbReference type="AlphaFoldDB" id="B8I9E5"/>
<proteinExistence type="predicted"/>
<dbReference type="Gene3D" id="3.30.1240.10">
    <property type="match status" value="1"/>
</dbReference>
<evidence type="ECO:0000313" key="1">
    <source>
        <dbReference type="EMBL" id="ACL75405.1"/>
    </source>
</evidence>
<dbReference type="GO" id="GO:0016791">
    <property type="term" value="F:phosphatase activity"/>
    <property type="evidence" value="ECO:0007669"/>
    <property type="project" value="TreeGrafter"/>
</dbReference>
<organism evidence="1 2">
    <name type="scientific">Ruminiclostridium cellulolyticum (strain ATCC 35319 / DSM 5812 / JCM 6584 / H10)</name>
    <name type="common">Clostridium cellulolyticum</name>
    <dbReference type="NCBI Taxonomy" id="394503"/>
    <lineage>
        <taxon>Bacteria</taxon>
        <taxon>Bacillati</taxon>
        <taxon>Bacillota</taxon>
        <taxon>Clostridia</taxon>
        <taxon>Eubacteriales</taxon>
        <taxon>Oscillospiraceae</taxon>
        <taxon>Ruminiclostridium</taxon>
    </lineage>
</organism>
<dbReference type="eggNOG" id="COG0561">
    <property type="taxonomic scope" value="Bacteria"/>
</dbReference>
<keyword evidence="1" id="KW-0378">Hydrolase</keyword>
<reference evidence="1 2" key="1">
    <citation type="submission" date="2009-01" db="EMBL/GenBank/DDBJ databases">
        <title>Complete sequence of Clostridium cellulolyticum H10.</title>
        <authorList>
            <consortium name="US DOE Joint Genome Institute"/>
            <person name="Lucas S."/>
            <person name="Copeland A."/>
            <person name="Lapidus A."/>
            <person name="Glavina del Rio T."/>
            <person name="Dalin E."/>
            <person name="Tice H."/>
            <person name="Bruce D."/>
            <person name="Goodwin L."/>
            <person name="Pitluck S."/>
            <person name="Chertkov O."/>
            <person name="Saunders E."/>
            <person name="Brettin T."/>
            <person name="Detter J.C."/>
            <person name="Han C."/>
            <person name="Larimer F."/>
            <person name="Land M."/>
            <person name="Hauser L."/>
            <person name="Kyrpides N."/>
            <person name="Ivanova N."/>
            <person name="Zhou J."/>
            <person name="Richardson P."/>
        </authorList>
    </citation>
    <scope>NUCLEOTIDE SEQUENCE [LARGE SCALE GENOMIC DNA]</scope>
    <source>
        <strain evidence="2">ATCC 35319 / DSM 5812 / JCM 6584 / H10</strain>
    </source>
</reference>
<dbReference type="PANTHER" id="PTHR10000">
    <property type="entry name" value="PHOSPHOSERINE PHOSPHATASE"/>
    <property type="match status" value="1"/>
</dbReference>
<dbReference type="Proteomes" id="UP000001349">
    <property type="component" value="Chromosome"/>
</dbReference>
<dbReference type="InterPro" id="IPR036412">
    <property type="entry name" value="HAD-like_sf"/>
</dbReference>
<sequence length="292" mass="33193">MNKYLYISDLDGTLLSSNACMLDESIYRLNRMICDGLMFTFVTARDWLSSREIMSEVNLTLPVSVCNGRAVVDFQTGKMQKGYYIKSDKVMKIIQTAYQYSLFPNISVYHQGRIQTCYVAVHQRSNRDYYLNRLKMKESMTFQVPSINEAITENVISIAFVDSRDKIRKFCAAFDYKNQESLSIHVYNDPFDKTIEIVDILSDTASKGVAASDIANLCGIFAKEQIVSFGNDENDIELLKASGTGVAVGDNLGLLAEYTAICLNYQEGLSVLDFLEQHFYNKNYERKVVIQK</sequence>
<dbReference type="GO" id="GO:0005829">
    <property type="term" value="C:cytosol"/>
    <property type="evidence" value="ECO:0007669"/>
    <property type="project" value="TreeGrafter"/>
</dbReference>
<dbReference type="Pfam" id="PF08282">
    <property type="entry name" value="Hydrolase_3"/>
    <property type="match status" value="1"/>
</dbReference>
<dbReference type="InterPro" id="IPR006379">
    <property type="entry name" value="HAD-SF_hydro_IIB"/>
</dbReference>
<dbReference type="InterPro" id="IPR023214">
    <property type="entry name" value="HAD_sf"/>
</dbReference>
<dbReference type="STRING" id="394503.Ccel_1043"/>
<evidence type="ECO:0000313" key="2">
    <source>
        <dbReference type="Proteomes" id="UP000001349"/>
    </source>
</evidence>
<name>B8I9E5_RUMCH</name>
<dbReference type="PANTHER" id="PTHR10000:SF8">
    <property type="entry name" value="HAD SUPERFAMILY HYDROLASE-LIKE, TYPE 3"/>
    <property type="match status" value="1"/>
</dbReference>
<dbReference type="GO" id="GO:0000287">
    <property type="term" value="F:magnesium ion binding"/>
    <property type="evidence" value="ECO:0007669"/>
    <property type="project" value="TreeGrafter"/>
</dbReference>
<accession>B8I9E5</accession>
<dbReference type="NCBIfam" id="TIGR01484">
    <property type="entry name" value="HAD-SF-IIB"/>
    <property type="match status" value="1"/>
</dbReference>
<dbReference type="KEGG" id="cce:Ccel_1043"/>
<dbReference type="HOGENOM" id="CLU_044146_1_1_9"/>
<dbReference type="SUPFAM" id="SSF56784">
    <property type="entry name" value="HAD-like"/>
    <property type="match status" value="1"/>
</dbReference>
<dbReference type="EMBL" id="CP001348">
    <property type="protein sequence ID" value="ACL75405.1"/>
    <property type="molecule type" value="Genomic_DNA"/>
</dbReference>
<keyword evidence="2" id="KW-1185">Reference proteome</keyword>
<protein>
    <submittedName>
        <fullName evidence="1">Haloacid dehalogenase domain protein hydrolase type 3</fullName>
    </submittedName>
</protein>
<dbReference type="Gene3D" id="3.40.50.1000">
    <property type="entry name" value="HAD superfamily/HAD-like"/>
    <property type="match status" value="1"/>
</dbReference>